<dbReference type="HAMAP" id="MF_01216">
    <property type="entry name" value="Azoreductase_type1"/>
    <property type="match status" value="1"/>
</dbReference>
<dbReference type="InterPro" id="IPR023048">
    <property type="entry name" value="NADH:quinone_OxRdtase_FMN_depd"/>
</dbReference>
<dbReference type="EC" id="1.7.1.17" evidence="6"/>
<keyword evidence="1 6" id="KW-0285">Flavoprotein</keyword>
<sequence>MTQRLLHIDASPRGERSVSRRLTGEFVAAWKASHPDGEMTYRDLGREPVPHVNEAWIAGAFTPPDQHTPESKTAIEISDRLIDEFVAADCYVLGAPMYNFNVPSTLKAYIDQIVRVGRTFTVDGDGNYQGLVSGKKLLVVTSRGGNYRPGSPAQPYDMQEPFLRLIFGFIGITDVSFIHADSLQFGDEARDQSLAEARAKIAEVAPSW</sequence>
<proteinExistence type="inferred from homology"/>
<dbReference type="RefSeq" id="WP_230843494.1">
    <property type="nucleotide sequence ID" value="NZ_CP063845.1"/>
</dbReference>
<feature type="binding site" evidence="6">
    <location>
        <position position="11"/>
    </location>
    <ligand>
        <name>FMN</name>
        <dbReference type="ChEBI" id="CHEBI:58210"/>
    </ligand>
</feature>
<dbReference type="EMBL" id="CP063845">
    <property type="protein sequence ID" value="UFP96249.1"/>
    <property type="molecule type" value="Genomic_DNA"/>
</dbReference>
<dbReference type="InterPro" id="IPR029039">
    <property type="entry name" value="Flavoprotein-like_sf"/>
</dbReference>
<dbReference type="Proteomes" id="UP001054846">
    <property type="component" value="Chromosome"/>
</dbReference>
<dbReference type="EC" id="1.6.5.-" evidence="6"/>
<dbReference type="Pfam" id="PF02525">
    <property type="entry name" value="Flavodoxin_2"/>
    <property type="match status" value="1"/>
</dbReference>
<evidence type="ECO:0000256" key="4">
    <source>
        <dbReference type="ARBA" id="ARBA00023027"/>
    </source>
</evidence>
<protein>
    <recommendedName>
        <fullName evidence="6">FMN dependent NADH:quinone oxidoreductase</fullName>
        <ecNumber evidence="6">1.6.5.-</ecNumber>
    </recommendedName>
    <alternativeName>
        <fullName evidence="6">Azo-dye reductase</fullName>
    </alternativeName>
    <alternativeName>
        <fullName evidence="6">FMN-dependent NADH-azo compound oxidoreductase</fullName>
    </alternativeName>
    <alternativeName>
        <fullName evidence="6">FMN-dependent NADH-azoreductase</fullName>
        <ecNumber evidence="6">1.7.1.17</ecNumber>
    </alternativeName>
</protein>
<evidence type="ECO:0000256" key="5">
    <source>
        <dbReference type="ARBA" id="ARBA00048542"/>
    </source>
</evidence>
<accession>A0ABY3PRI0</accession>
<organism evidence="8 9">
    <name type="scientific">Gloeobacter morelensis MG652769</name>
    <dbReference type="NCBI Taxonomy" id="2781736"/>
    <lineage>
        <taxon>Bacteria</taxon>
        <taxon>Bacillati</taxon>
        <taxon>Cyanobacteriota</taxon>
        <taxon>Cyanophyceae</taxon>
        <taxon>Gloeobacterales</taxon>
        <taxon>Gloeobacteraceae</taxon>
        <taxon>Gloeobacter</taxon>
        <taxon>Gloeobacter morelensis</taxon>
    </lineage>
</organism>
<keyword evidence="3 6" id="KW-0560">Oxidoreductase</keyword>
<evidence type="ECO:0000256" key="3">
    <source>
        <dbReference type="ARBA" id="ARBA00023002"/>
    </source>
</evidence>
<gene>
    <name evidence="6" type="primary">azoR</name>
    <name evidence="8" type="ORF">ISF26_08600</name>
</gene>
<evidence type="ECO:0000256" key="6">
    <source>
        <dbReference type="HAMAP-Rule" id="MF_01216"/>
    </source>
</evidence>
<comment type="catalytic activity">
    <reaction evidence="5">
        <text>N,N-dimethyl-1,4-phenylenediamine + anthranilate + 2 NAD(+) = 2-(4-dimethylaminophenyl)diazenylbenzoate + 2 NADH + 2 H(+)</text>
        <dbReference type="Rhea" id="RHEA:55872"/>
        <dbReference type="ChEBI" id="CHEBI:15378"/>
        <dbReference type="ChEBI" id="CHEBI:15783"/>
        <dbReference type="ChEBI" id="CHEBI:16567"/>
        <dbReference type="ChEBI" id="CHEBI:57540"/>
        <dbReference type="ChEBI" id="CHEBI:57945"/>
        <dbReference type="ChEBI" id="CHEBI:71579"/>
        <dbReference type="EC" id="1.7.1.17"/>
    </reaction>
    <physiologicalReaction direction="right-to-left" evidence="5">
        <dbReference type="Rhea" id="RHEA:55874"/>
    </physiologicalReaction>
</comment>
<comment type="function">
    <text evidence="6">Also exhibits azoreductase activity. Catalyzes the reductive cleavage of the azo bond in aromatic azo compounds to the corresponding amines.</text>
</comment>
<dbReference type="Gene3D" id="3.40.50.360">
    <property type="match status" value="1"/>
</dbReference>
<comment type="catalytic activity">
    <reaction evidence="6">
        <text>2 a quinone + NADH + H(+) = 2 a 1,4-benzosemiquinone + NAD(+)</text>
        <dbReference type="Rhea" id="RHEA:65952"/>
        <dbReference type="ChEBI" id="CHEBI:15378"/>
        <dbReference type="ChEBI" id="CHEBI:57540"/>
        <dbReference type="ChEBI" id="CHEBI:57945"/>
        <dbReference type="ChEBI" id="CHEBI:132124"/>
        <dbReference type="ChEBI" id="CHEBI:134225"/>
    </reaction>
</comment>
<evidence type="ECO:0000259" key="7">
    <source>
        <dbReference type="Pfam" id="PF02525"/>
    </source>
</evidence>
<comment type="similarity">
    <text evidence="6">Belongs to the azoreductase type 1 family.</text>
</comment>
<evidence type="ECO:0000256" key="2">
    <source>
        <dbReference type="ARBA" id="ARBA00022643"/>
    </source>
</evidence>
<evidence type="ECO:0000256" key="1">
    <source>
        <dbReference type="ARBA" id="ARBA00022630"/>
    </source>
</evidence>
<evidence type="ECO:0000313" key="9">
    <source>
        <dbReference type="Proteomes" id="UP001054846"/>
    </source>
</evidence>
<reference evidence="8 9" key="1">
    <citation type="journal article" date="2021" name="Genome Biol. Evol.">
        <title>Complete Genome Sequencing of a Novel Gloeobacter Species from a Waterfall Cave in Mexico.</title>
        <authorList>
            <person name="Saw J.H."/>
            <person name="Cardona T."/>
            <person name="Montejano G."/>
        </authorList>
    </citation>
    <scope>NUCLEOTIDE SEQUENCE [LARGE SCALE GENOMIC DNA]</scope>
    <source>
        <strain evidence="8">MG652769</strain>
    </source>
</reference>
<comment type="function">
    <text evidence="6">Quinone reductase that provides resistance to thiol-specific stress caused by electrophilic quinones.</text>
</comment>
<dbReference type="InterPro" id="IPR003680">
    <property type="entry name" value="Flavodoxin_fold"/>
</dbReference>
<comment type="cofactor">
    <cofactor evidence="6">
        <name>FMN</name>
        <dbReference type="ChEBI" id="CHEBI:58210"/>
    </cofactor>
    <text evidence="6">Binds 1 FMN per subunit.</text>
</comment>
<name>A0ABY3PRI0_9CYAN</name>
<feature type="binding site" evidence="6">
    <location>
        <begin position="17"/>
        <end position="19"/>
    </location>
    <ligand>
        <name>FMN</name>
        <dbReference type="ChEBI" id="CHEBI:58210"/>
    </ligand>
</feature>
<dbReference type="PANTHER" id="PTHR43741">
    <property type="entry name" value="FMN-DEPENDENT NADH-AZOREDUCTASE 1"/>
    <property type="match status" value="1"/>
</dbReference>
<feature type="binding site" evidence="6">
    <location>
        <begin position="142"/>
        <end position="145"/>
    </location>
    <ligand>
        <name>FMN</name>
        <dbReference type="ChEBI" id="CHEBI:58210"/>
    </ligand>
</feature>
<comment type="subunit">
    <text evidence="6">Homodimer.</text>
</comment>
<keyword evidence="4 6" id="KW-0520">NAD</keyword>
<dbReference type="InterPro" id="IPR050104">
    <property type="entry name" value="FMN-dep_NADH:Q_OxRdtase_AzoR1"/>
</dbReference>
<dbReference type="SUPFAM" id="SSF52218">
    <property type="entry name" value="Flavoproteins"/>
    <property type="match status" value="1"/>
</dbReference>
<evidence type="ECO:0000313" key="8">
    <source>
        <dbReference type="EMBL" id="UFP96249.1"/>
    </source>
</evidence>
<feature type="binding site" evidence="6">
    <location>
        <begin position="97"/>
        <end position="100"/>
    </location>
    <ligand>
        <name>FMN</name>
        <dbReference type="ChEBI" id="CHEBI:58210"/>
    </ligand>
</feature>
<keyword evidence="2 6" id="KW-0288">FMN</keyword>
<keyword evidence="9" id="KW-1185">Reference proteome</keyword>
<dbReference type="PANTHER" id="PTHR43741:SF2">
    <property type="entry name" value="FMN-DEPENDENT NADH:QUINONE OXIDOREDUCTASE"/>
    <property type="match status" value="1"/>
</dbReference>
<feature type="domain" description="Flavodoxin-like fold" evidence="7">
    <location>
        <begin position="4"/>
        <end position="203"/>
    </location>
</feature>